<dbReference type="PANTHER" id="PTHR36891">
    <property type="entry name" value="OS01G0127400 PROTEIN"/>
    <property type="match status" value="1"/>
</dbReference>
<evidence type="ECO:0000313" key="2">
    <source>
        <dbReference type="EMBL" id="KAG8457629.1"/>
    </source>
</evidence>
<evidence type="ECO:0000313" key="3">
    <source>
        <dbReference type="Proteomes" id="UP000751190"/>
    </source>
</evidence>
<dbReference type="Proteomes" id="UP000751190">
    <property type="component" value="Unassembled WGS sequence"/>
</dbReference>
<dbReference type="OMA" id="WGTIGNP"/>
<feature type="signal peptide" evidence="1">
    <location>
        <begin position="1"/>
        <end position="21"/>
    </location>
</feature>
<keyword evidence="1" id="KW-0732">Signal</keyword>
<dbReference type="AlphaFoldDB" id="A0A8J6C1K0"/>
<sequence>MAARGIALLLVCSTSAAGGAAVRRCASAPRALARAAAFAVGSAGPARTAGAAEYTAVLLVPTGIGAAIGGYAGDALPVARALAAVVDVLVTHPNVLNGAMLYWPPPNALYVEGWALDEFAAGRLGLRRVRRNRLGLVLDAAIEPELRARHVQAADAARATLGLDIAGWALTDGPVGVELATSARTGASWGTVRRPDALVRAARALVDEHGCTALALVCRLPDSEPDSAGSLAYRAGDGVDAVGGVEALLSRLVARTLRLPCAHAPALAPLPLDAAVSPRAAAEELGHTFLPCVLANLHRAPALCSPDARAPLDATCGTSADEFVLTRADGGARGADALTLWARDVDAVIVPASACGGSALLSLAARPHVLIVAVEENACVMAATPEALGLGGGQAVRGGGARGVGGARGAHVVRAATYLEAVGIVAAHRAGLNLEALTVRGVGALPKLTSRRHV</sequence>
<feature type="chain" id="PRO_5035319611" description="DUF3326 domain-containing protein" evidence="1">
    <location>
        <begin position="22"/>
        <end position="454"/>
    </location>
</feature>
<dbReference type="EMBL" id="JAGTXO010000066">
    <property type="protein sequence ID" value="KAG8457629.1"/>
    <property type="molecule type" value="Genomic_DNA"/>
</dbReference>
<name>A0A8J6C1K0_DIALT</name>
<dbReference type="InterPro" id="IPR021763">
    <property type="entry name" value="DUF3326"/>
</dbReference>
<keyword evidence="3" id="KW-1185">Reference proteome</keyword>
<evidence type="ECO:0008006" key="4">
    <source>
        <dbReference type="Google" id="ProtNLM"/>
    </source>
</evidence>
<dbReference type="PANTHER" id="PTHR36891:SF1">
    <property type="entry name" value="OS01G0127400 PROTEIN"/>
    <property type="match status" value="1"/>
</dbReference>
<gene>
    <name evidence="2" type="ORF">KFE25_002293</name>
</gene>
<reference evidence="2" key="1">
    <citation type="submission" date="2021-05" db="EMBL/GenBank/DDBJ databases">
        <title>The genome of the haptophyte Pavlova lutheri (Diacronema luteri, Pavlovales) - a model for lipid biosynthesis in eukaryotic algae.</title>
        <authorList>
            <person name="Hulatt C.J."/>
            <person name="Posewitz M.C."/>
        </authorList>
    </citation>
    <scope>NUCLEOTIDE SEQUENCE</scope>
    <source>
        <strain evidence="2">NIVA-4/92</strain>
    </source>
</reference>
<proteinExistence type="predicted"/>
<accession>A0A8J6C1K0</accession>
<protein>
    <recommendedName>
        <fullName evidence="4">DUF3326 domain-containing protein</fullName>
    </recommendedName>
</protein>
<organism evidence="2 3">
    <name type="scientific">Diacronema lutheri</name>
    <name type="common">Unicellular marine alga</name>
    <name type="synonym">Monochrysis lutheri</name>
    <dbReference type="NCBI Taxonomy" id="2081491"/>
    <lineage>
        <taxon>Eukaryota</taxon>
        <taxon>Haptista</taxon>
        <taxon>Haptophyta</taxon>
        <taxon>Pavlovophyceae</taxon>
        <taxon>Pavlovales</taxon>
        <taxon>Pavlovaceae</taxon>
        <taxon>Diacronema</taxon>
    </lineage>
</organism>
<dbReference type="OrthoDB" id="1562at2759"/>
<evidence type="ECO:0000256" key="1">
    <source>
        <dbReference type="SAM" id="SignalP"/>
    </source>
</evidence>
<comment type="caution">
    <text evidence="2">The sequence shown here is derived from an EMBL/GenBank/DDBJ whole genome shotgun (WGS) entry which is preliminary data.</text>
</comment>
<dbReference type="Pfam" id="PF11805">
    <property type="entry name" value="DUF3326"/>
    <property type="match status" value="1"/>
</dbReference>